<evidence type="ECO:0000256" key="1">
    <source>
        <dbReference type="ARBA" id="ARBA00001049"/>
    </source>
</evidence>
<comment type="PTM">
    <text evidence="7">Cleaved by autocatalysis into a large and a small subunit.</text>
</comment>
<feature type="signal peptide" evidence="8">
    <location>
        <begin position="1"/>
        <end position="25"/>
    </location>
</feature>
<reference evidence="9 10" key="1">
    <citation type="submission" date="2020-08" db="EMBL/GenBank/DDBJ databases">
        <title>Complete genome sequence of Entomobacter blattae G55GP.</title>
        <authorList>
            <person name="Poehlein A."/>
            <person name="Guzman J."/>
            <person name="Daniel R."/>
            <person name="Vilcinskas A."/>
        </authorList>
    </citation>
    <scope>NUCLEOTIDE SEQUENCE [LARGE SCALE GENOMIC DNA]</scope>
    <source>
        <strain evidence="9 10">G55GP</strain>
    </source>
</reference>
<dbReference type="Gene3D" id="1.10.246.130">
    <property type="match status" value="1"/>
</dbReference>
<dbReference type="EC" id="2.3.2.2" evidence="7"/>
<evidence type="ECO:0000256" key="3">
    <source>
        <dbReference type="ARBA" id="ARBA00023315"/>
    </source>
</evidence>
<dbReference type="PANTHER" id="PTHR43199:SF6">
    <property type="entry name" value="GLUTATHIONE HYDROLASE PROENZYME"/>
    <property type="match status" value="1"/>
</dbReference>
<dbReference type="InterPro" id="IPR043138">
    <property type="entry name" value="GGT_lsub"/>
</dbReference>
<feature type="binding site" evidence="6">
    <location>
        <begin position="480"/>
        <end position="481"/>
    </location>
    <ligand>
        <name>L-glutamate</name>
        <dbReference type="ChEBI" id="CHEBI:29985"/>
    </ligand>
</feature>
<dbReference type="EC" id="3.4.19.13" evidence="7"/>
<dbReference type="PRINTS" id="PR01210">
    <property type="entry name" value="GGTRANSPTASE"/>
</dbReference>
<feature type="binding site" evidence="6">
    <location>
        <begin position="427"/>
        <end position="429"/>
    </location>
    <ligand>
        <name>L-glutamate</name>
        <dbReference type="ChEBI" id="CHEBI:29985"/>
    </ligand>
</feature>
<evidence type="ECO:0000313" key="9">
    <source>
        <dbReference type="EMBL" id="QNT79103.1"/>
    </source>
</evidence>
<keyword evidence="10" id="KW-1185">Reference proteome</keyword>
<protein>
    <recommendedName>
        <fullName evidence="7">Glutathione hydrolase proenzyme</fullName>
        <ecNumber evidence="7">2.3.2.2</ecNumber>
        <ecNumber evidence="7">3.4.19.13</ecNumber>
    </recommendedName>
    <component>
        <recommendedName>
            <fullName evidence="7">Glutathione hydrolase large chain</fullName>
        </recommendedName>
    </component>
    <component>
        <recommendedName>
            <fullName evidence="7">Glutathione hydrolase small chain</fullName>
        </recommendedName>
    </component>
</protein>
<evidence type="ECO:0000256" key="5">
    <source>
        <dbReference type="PIRSR" id="PIRSR600101-1"/>
    </source>
</evidence>
<comment type="catalytic activity">
    <reaction evidence="2 7">
        <text>glutathione + H2O = L-cysteinylglycine + L-glutamate</text>
        <dbReference type="Rhea" id="RHEA:28807"/>
        <dbReference type="ChEBI" id="CHEBI:15377"/>
        <dbReference type="ChEBI" id="CHEBI:29985"/>
        <dbReference type="ChEBI" id="CHEBI:57925"/>
        <dbReference type="ChEBI" id="CHEBI:61694"/>
        <dbReference type="EC" id="3.4.19.13"/>
    </reaction>
</comment>
<dbReference type="AlphaFoldDB" id="A0A7H1NTJ3"/>
<name>A0A7H1NTJ3_9PROT</name>
<dbReference type="Gene3D" id="3.60.20.40">
    <property type="match status" value="1"/>
</dbReference>
<feature type="active site" description="Nucleophile" evidence="5">
    <location>
        <position position="409"/>
    </location>
</feature>
<dbReference type="EMBL" id="CP060244">
    <property type="protein sequence ID" value="QNT79103.1"/>
    <property type="molecule type" value="Genomic_DNA"/>
</dbReference>
<keyword evidence="3 7" id="KW-0012">Acyltransferase</keyword>
<accession>A0A7H1NTJ3</accession>
<evidence type="ECO:0000313" key="10">
    <source>
        <dbReference type="Proteomes" id="UP000516349"/>
    </source>
</evidence>
<dbReference type="InterPro" id="IPR043137">
    <property type="entry name" value="GGT_ssub_C"/>
</dbReference>
<keyword evidence="7" id="KW-0808">Transferase</keyword>
<feature type="chain" id="PRO_5028824727" description="Glutathione hydrolase proenzyme" evidence="8">
    <location>
        <begin position="26"/>
        <end position="606"/>
    </location>
</feature>
<keyword evidence="8" id="KW-0732">Signal</keyword>
<comment type="subunit">
    <text evidence="7">This enzyme consists of two polypeptide chains, which are synthesized in precursor form from a single polypeptide.</text>
</comment>
<dbReference type="GO" id="GO:0103068">
    <property type="term" value="F:leukotriene C4 gamma-glutamyl transferase activity"/>
    <property type="evidence" value="ECO:0007669"/>
    <property type="project" value="UniProtKB-EC"/>
</dbReference>
<comment type="pathway">
    <text evidence="7">Sulfur metabolism; glutathione metabolism.</text>
</comment>
<dbReference type="GO" id="GO:0036374">
    <property type="term" value="F:glutathione hydrolase activity"/>
    <property type="evidence" value="ECO:0007669"/>
    <property type="project" value="UniProtKB-UniRule"/>
</dbReference>
<gene>
    <name evidence="9" type="primary">ggt</name>
    <name evidence="9" type="ORF">JGUZn3_18890</name>
</gene>
<feature type="binding site" evidence="6">
    <location>
        <position position="502"/>
    </location>
    <ligand>
        <name>L-glutamate</name>
        <dbReference type="ChEBI" id="CHEBI:29985"/>
    </ligand>
</feature>
<feature type="binding site" evidence="6">
    <location>
        <position position="451"/>
    </location>
    <ligand>
        <name>L-glutamate</name>
        <dbReference type="ChEBI" id="CHEBI:29985"/>
    </ligand>
</feature>
<evidence type="ECO:0000256" key="4">
    <source>
        <dbReference type="ARBA" id="ARBA00047417"/>
    </source>
</evidence>
<dbReference type="RefSeq" id="WP_203413295.1">
    <property type="nucleotide sequence ID" value="NZ_CP060244.1"/>
</dbReference>
<comment type="catalytic activity">
    <reaction evidence="1 7">
        <text>an S-substituted glutathione + H2O = an S-substituted L-cysteinylglycine + L-glutamate</text>
        <dbReference type="Rhea" id="RHEA:59468"/>
        <dbReference type="ChEBI" id="CHEBI:15377"/>
        <dbReference type="ChEBI" id="CHEBI:29985"/>
        <dbReference type="ChEBI" id="CHEBI:90779"/>
        <dbReference type="ChEBI" id="CHEBI:143103"/>
        <dbReference type="EC" id="3.4.19.13"/>
    </reaction>
</comment>
<dbReference type="KEGG" id="ebla:JGUZn3_18890"/>
<proteinExistence type="inferred from homology"/>
<dbReference type="UniPathway" id="UPA00204"/>
<evidence type="ECO:0000256" key="6">
    <source>
        <dbReference type="PIRSR" id="PIRSR600101-2"/>
    </source>
</evidence>
<keyword evidence="7 9" id="KW-0378">Hydrolase</keyword>
<keyword evidence="7" id="KW-0317">Glutathione biosynthesis</keyword>
<comment type="similarity">
    <text evidence="7">Belongs to the gamma-glutamyltransferase family.</text>
</comment>
<dbReference type="InterPro" id="IPR029055">
    <property type="entry name" value="Ntn_hydrolases_N"/>
</dbReference>
<dbReference type="InterPro" id="IPR051792">
    <property type="entry name" value="GGT_bact"/>
</dbReference>
<dbReference type="NCBIfam" id="TIGR00066">
    <property type="entry name" value="g_glut_trans"/>
    <property type="match status" value="1"/>
</dbReference>
<dbReference type="SUPFAM" id="SSF56235">
    <property type="entry name" value="N-terminal nucleophile aminohydrolases (Ntn hydrolases)"/>
    <property type="match status" value="1"/>
</dbReference>
<dbReference type="PANTHER" id="PTHR43199">
    <property type="entry name" value="GLUTATHIONE HYDROLASE"/>
    <property type="match status" value="1"/>
</dbReference>
<evidence type="ECO:0000256" key="7">
    <source>
        <dbReference type="RuleBase" id="RU368036"/>
    </source>
</evidence>
<dbReference type="Proteomes" id="UP000516349">
    <property type="component" value="Chromosome"/>
</dbReference>
<feature type="binding site" evidence="6">
    <location>
        <position position="120"/>
    </location>
    <ligand>
        <name>L-glutamate</name>
        <dbReference type="ChEBI" id="CHEBI:29985"/>
    </ligand>
</feature>
<evidence type="ECO:0000256" key="8">
    <source>
        <dbReference type="SAM" id="SignalP"/>
    </source>
</evidence>
<dbReference type="Pfam" id="PF01019">
    <property type="entry name" value="G_glu_transpept"/>
    <property type="match status" value="1"/>
</dbReference>
<dbReference type="GO" id="GO:0006751">
    <property type="term" value="P:glutathione catabolic process"/>
    <property type="evidence" value="ECO:0007669"/>
    <property type="project" value="UniProtKB-UniRule"/>
</dbReference>
<comment type="catalytic activity">
    <reaction evidence="4 7">
        <text>an N-terminal (5-L-glutamyl)-[peptide] + an alpha-amino acid = 5-L-glutamyl amino acid + an N-terminal L-alpha-aminoacyl-[peptide]</text>
        <dbReference type="Rhea" id="RHEA:23904"/>
        <dbReference type="Rhea" id="RHEA-COMP:9780"/>
        <dbReference type="Rhea" id="RHEA-COMP:9795"/>
        <dbReference type="ChEBI" id="CHEBI:77644"/>
        <dbReference type="ChEBI" id="CHEBI:78597"/>
        <dbReference type="ChEBI" id="CHEBI:78599"/>
        <dbReference type="ChEBI" id="CHEBI:78608"/>
        <dbReference type="EC" id="2.3.2.2"/>
    </reaction>
</comment>
<evidence type="ECO:0000256" key="2">
    <source>
        <dbReference type="ARBA" id="ARBA00001089"/>
    </source>
</evidence>
<dbReference type="GO" id="GO:0006750">
    <property type="term" value="P:glutathione biosynthetic process"/>
    <property type="evidence" value="ECO:0007669"/>
    <property type="project" value="UniProtKB-KW"/>
</dbReference>
<dbReference type="InterPro" id="IPR000101">
    <property type="entry name" value="GGT_peptidase"/>
</dbReference>
<sequence length="606" mass="65521">MVKSKRIVPVVVAVLCLMSPWEGYAARQSSGSDPLAFQSAAVDTSAINPVPGKNGMVVSAQKLASEVGARILSEGGNAADAAVAVAYAMAVVYPAAGNIGGGGFMTLYKPNEEPKFIDFRERAPLASTRTMYLNDKGEVVPHLSTLGWKSVAVPGTVAGLELVRRRWGRLKRNQVMEPAIRLAEDGFVLQEGDIELLNTSIQDMAKDSAAKKIFLKEDGSSYKVGDRLVQKDLAQSLKLISEQGAQAFYKGEIAQNIVKASKEGGGILQMEDFAAYKPRVFSPISCYYRGYRVLTAPPPSGGGVALCEMLNILEGYNMAKLGLYTKEAVHVEVEAMRHAYSDRRDLGDPDFVRNPVQHLVDRIYAKFIRDDIPKDHAVASDSLQAGNPQPLRKRIPAGEKVQHQEHAETTHFSVIDRSGFAISTTYTLNGWFGARVVAEHTGIVMNDEMDDFSIRPGVPNMYGIVGSKANEIAPRKTPLSSMSPTIVLRKGKVKMVTGSPGGSRIPTIVLTTILGVIDYNLNIQQAVNLGRIHQQWHPSAIQEERGTLKPEVISALQQEGYSVVGMDSWGIAEAILVGGPSLKEKGKAAYYGGVDYRHPGGGAVGE</sequence>
<organism evidence="9 10">
    <name type="scientific">Entomobacter blattae</name>
    <dbReference type="NCBI Taxonomy" id="2762277"/>
    <lineage>
        <taxon>Bacteria</taxon>
        <taxon>Pseudomonadati</taxon>
        <taxon>Pseudomonadota</taxon>
        <taxon>Alphaproteobacteria</taxon>
        <taxon>Acetobacterales</taxon>
        <taxon>Acetobacteraceae</taxon>
        <taxon>Entomobacter</taxon>
    </lineage>
</organism>
<keyword evidence="7" id="KW-0865">Zymogen</keyword>